<comment type="function">
    <text evidence="4">GTPase involved in activation of the TORC1 signaling pathway, which promotes growth and represses autophagy in nutrient-rich conditions.</text>
</comment>
<dbReference type="GO" id="GO:0009267">
    <property type="term" value="P:cellular response to starvation"/>
    <property type="evidence" value="ECO:0007669"/>
    <property type="project" value="TreeGrafter"/>
</dbReference>
<comment type="subunit">
    <text evidence="4">Component of the GSE complex.</text>
</comment>
<evidence type="ECO:0000256" key="4">
    <source>
        <dbReference type="RuleBase" id="RU367014"/>
    </source>
</evidence>
<dbReference type="GO" id="GO:0003924">
    <property type="term" value="F:GTPase activity"/>
    <property type="evidence" value="ECO:0007669"/>
    <property type="project" value="UniProtKB-UniRule"/>
</dbReference>
<dbReference type="Proteomes" id="UP000027195">
    <property type="component" value="Unassembled WGS sequence"/>
</dbReference>
<name>A0A067N1M7_BOTB1</name>
<proteinExistence type="inferred from homology"/>
<protein>
    <recommendedName>
        <fullName evidence="4">GTP-binding protein</fullName>
    </recommendedName>
</protein>
<feature type="region of interest" description="Disordered" evidence="5">
    <location>
        <begin position="275"/>
        <end position="299"/>
    </location>
</feature>
<dbReference type="AlphaFoldDB" id="A0A067N1M7"/>
<evidence type="ECO:0000256" key="3">
    <source>
        <dbReference type="ARBA" id="ARBA00023134"/>
    </source>
</evidence>
<feature type="region of interest" description="Disordered" evidence="5">
    <location>
        <begin position="315"/>
        <end position="344"/>
    </location>
</feature>
<evidence type="ECO:0000313" key="7">
    <source>
        <dbReference type="Proteomes" id="UP000027195"/>
    </source>
</evidence>
<dbReference type="GO" id="GO:0005525">
    <property type="term" value="F:GTP binding"/>
    <property type="evidence" value="ECO:0007669"/>
    <property type="project" value="UniProtKB-UniRule"/>
</dbReference>
<dbReference type="GO" id="GO:0000329">
    <property type="term" value="C:fungal-type vacuole membrane"/>
    <property type="evidence" value="ECO:0007669"/>
    <property type="project" value="TreeGrafter"/>
</dbReference>
<dbReference type="PANTHER" id="PTHR11259">
    <property type="entry name" value="RAS-RELATED GTP BINDING RAG/GTR YEAST"/>
    <property type="match status" value="1"/>
</dbReference>
<evidence type="ECO:0000256" key="1">
    <source>
        <dbReference type="ARBA" id="ARBA00007756"/>
    </source>
</evidence>
<dbReference type="PANTHER" id="PTHR11259:SF2">
    <property type="entry name" value="GH16429P"/>
    <property type="match status" value="1"/>
</dbReference>
<keyword evidence="7" id="KW-1185">Reference proteome</keyword>
<dbReference type="Gene3D" id="3.40.50.300">
    <property type="entry name" value="P-loop containing nucleotide triphosphate hydrolases"/>
    <property type="match status" value="1"/>
</dbReference>
<dbReference type="Pfam" id="PF04670">
    <property type="entry name" value="Gtr1_RagA"/>
    <property type="match status" value="1"/>
</dbReference>
<feature type="region of interest" description="Disordered" evidence="5">
    <location>
        <begin position="1"/>
        <end position="34"/>
    </location>
</feature>
<dbReference type="InParanoid" id="A0A067N1M7"/>
<comment type="similarity">
    <text evidence="1 4">Belongs to the GTR/RAG GTP-binding protein family.</text>
</comment>
<reference evidence="7" key="1">
    <citation type="journal article" date="2014" name="Proc. Natl. Acad. Sci. U.S.A.">
        <title>Extensive sampling of basidiomycete genomes demonstrates inadequacy of the white-rot/brown-rot paradigm for wood decay fungi.</title>
        <authorList>
            <person name="Riley R."/>
            <person name="Salamov A.A."/>
            <person name="Brown D.W."/>
            <person name="Nagy L.G."/>
            <person name="Floudas D."/>
            <person name="Held B.W."/>
            <person name="Levasseur A."/>
            <person name="Lombard V."/>
            <person name="Morin E."/>
            <person name="Otillar R."/>
            <person name="Lindquist E.A."/>
            <person name="Sun H."/>
            <person name="LaButti K.M."/>
            <person name="Schmutz J."/>
            <person name="Jabbour D."/>
            <person name="Luo H."/>
            <person name="Baker S.E."/>
            <person name="Pisabarro A.G."/>
            <person name="Walton J.D."/>
            <person name="Blanchette R.A."/>
            <person name="Henrissat B."/>
            <person name="Martin F."/>
            <person name="Cullen D."/>
            <person name="Hibbett D.S."/>
            <person name="Grigoriev I.V."/>
        </authorList>
    </citation>
    <scope>NUCLEOTIDE SEQUENCE [LARGE SCALE GENOMIC DNA]</scope>
    <source>
        <strain evidence="7">FD-172 SS1</strain>
    </source>
</reference>
<feature type="region of interest" description="Disordered" evidence="5">
    <location>
        <begin position="410"/>
        <end position="444"/>
    </location>
</feature>
<dbReference type="GO" id="GO:1990131">
    <property type="term" value="C:Gtr1-Gtr2 GTPase complex"/>
    <property type="evidence" value="ECO:0007669"/>
    <property type="project" value="UniProtKB-UniRule"/>
</dbReference>
<dbReference type="GO" id="GO:0005634">
    <property type="term" value="C:nucleus"/>
    <property type="evidence" value="ECO:0007669"/>
    <property type="project" value="TreeGrafter"/>
</dbReference>
<gene>
    <name evidence="6" type="ORF">BOTBODRAFT_128055</name>
</gene>
<feature type="compositionally biased region" description="Pro residues" evidence="5">
    <location>
        <begin position="279"/>
        <end position="291"/>
    </location>
</feature>
<dbReference type="SUPFAM" id="SSF52540">
    <property type="entry name" value="P-loop containing nucleoside triphosphate hydrolases"/>
    <property type="match status" value="1"/>
</dbReference>
<dbReference type="HOGENOM" id="CLU_047421_0_0_1"/>
<evidence type="ECO:0000313" key="6">
    <source>
        <dbReference type="EMBL" id="KDQ18062.1"/>
    </source>
</evidence>
<evidence type="ECO:0000256" key="5">
    <source>
        <dbReference type="SAM" id="MobiDB-lite"/>
    </source>
</evidence>
<dbReference type="GO" id="GO:0010507">
    <property type="term" value="P:negative regulation of autophagy"/>
    <property type="evidence" value="ECO:0007669"/>
    <property type="project" value="TreeGrafter"/>
</dbReference>
<dbReference type="InterPro" id="IPR006762">
    <property type="entry name" value="Gtr1_RagA"/>
</dbReference>
<dbReference type="GO" id="GO:1904263">
    <property type="term" value="P:positive regulation of TORC1 signaling"/>
    <property type="evidence" value="ECO:0007669"/>
    <property type="project" value="TreeGrafter"/>
</dbReference>
<dbReference type="EMBL" id="KL198022">
    <property type="protein sequence ID" value="KDQ18062.1"/>
    <property type="molecule type" value="Genomic_DNA"/>
</dbReference>
<feature type="compositionally biased region" description="Low complexity" evidence="5">
    <location>
        <begin position="14"/>
        <end position="25"/>
    </location>
</feature>
<dbReference type="InterPro" id="IPR027417">
    <property type="entry name" value="P-loop_NTPase"/>
</dbReference>
<keyword evidence="2 4" id="KW-0547">Nucleotide-binding</keyword>
<evidence type="ECO:0000256" key="2">
    <source>
        <dbReference type="ARBA" id="ARBA00022741"/>
    </source>
</evidence>
<dbReference type="STRING" id="930990.A0A067N1M7"/>
<sequence length="444" mass="49398">MMPIARQPLPQPNPSAASLAPSQQQSPPPHGDNYRKKILVMGLSRSGKTSIHKVVFEHVPPNKSFFLEPTTRLVKRDVDTSLVAFQLWECPEGYNLEKEGLSLAEFSTLLFVMDIQDNYHYPILELVKLIEMAYQENSKINIEIFVHKAEALSGEYKNENFRQIQQRLVDELLDISGDFEDFPLNFYLTSVFDQSIFDALSRVVMRLVDQLPTVENLLELLCTNSGIQKAFLFDMRTLLYIATNNSLVDSETHELCCDYVKLLMQFSDLYKNLKYEPTPNDPAPPSKPPQSPSGASRTVSFDSVTFSPLSPILPPSHGLPSADNTGTSSGPSSTAGSSSDGAGKWWASSSAPLTRHSTLAYWQMDEHVCLVALARSSTYEQSRSLIEYNVTIFRQGLQQVIARELERRVPEKPPATPMPSRVHSGATEVRVGAGTGAGKASKLR</sequence>
<dbReference type="Gene3D" id="3.30.450.190">
    <property type="match status" value="1"/>
</dbReference>
<dbReference type="OrthoDB" id="26136at2759"/>
<organism evidence="6 7">
    <name type="scientific">Botryobasidium botryosum (strain FD-172 SS1)</name>
    <dbReference type="NCBI Taxonomy" id="930990"/>
    <lineage>
        <taxon>Eukaryota</taxon>
        <taxon>Fungi</taxon>
        <taxon>Dikarya</taxon>
        <taxon>Basidiomycota</taxon>
        <taxon>Agaricomycotina</taxon>
        <taxon>Agaricomycetes</taxon>
        <taxon>Cantharellales</taxon>
        <taxon>Botryobasidiaceae</taxon>
        <taxon>Botryobasidium</taxon>
    </lineage>
</organism>
<keyword evidence="3 4" id="KW-0342">GTP-binding</keyword>
<dbReference type="FunCoup" id="A0A067N1M7">
    <property type="interactions" value="367"/>
</dbReference>
<feature type="compositionally biased region" description="Low complexity" evidence="5">
    <location>
        <begin position="325"/>
        <end position="343"/>
    </location>
</feature>
<accession>A0A067N1M7</accession>